<dbReference type="AlphaFoldDB" id="A0A0A6RSW0"/>
<dbReference type="PROSITE" id="PS50011">
    <property type="entry name" value="PROTEIN_KINASE_DOM"/>
    <property type="match status" value="1"/>
</dbReference>
<dbReference type="GO" id="GO:0004672">
    <property type="term" value="F:protein kinase activity"/>
    <property type="evidence" value="ECO:0007669"/>
    <property type="project" value="InterPro"/>
</dbReference>
<evidence type="ECO:0000313" key="3">
    <source>
        <dbReference type="Proteomes" id="UP000030428"/>
    </source>
</evidence>
<sequence length="111" mass="13076">MQKKVFDHLPKPARVSLMAESIIQRIFPERYEKFRDALAYLEKQGIEHGDLHSGNCLIDNENIFEMIINPERLKTESFNIYIIDFGMTDITPDKIEKNYPELLLPNDNEYT</sequence>
<keyword evidence="3" id="KW-1185">Reference proteome</keyword>
<dbReference type="InterPro" id="IPR011009">
    <property type="entry name" value="Kinase-like_dom_sf"/>
</dbReference>
<evidence type="ECO:0000259" key="1">
    <source>
        <dbReference type="PROSITE" id="PS50011"/>
    </source>
</evidence>
<protein>
    <recommendedName>
        <fullName evidence="1">Protein kinase domain-containing protein</fullName>
    </recommendedName>
</protein>
<proteinExistence type="predicted"/>
<feature type="domain" description="Protein kinase" evidence="1">
    <location>
        <begin position="1"/>
        <end position="111"/>
    </location>
</feature>
<organism evidence="2 3">
    <name type="scientific">Candidatus Thiomargarita nelsonii</name>
    <dbReference type="NCBI Taxonomy" id="1003181"/>
    <lineage>
        <taxon>Bacteria</taxon>
        <taxon>Pseudomonadati</taxon>
        <taxon>Pseudomonadota</taxon>
        <taxon>Gammaproteobacteria</taxon>
        <taxon>Thiotrichales</taxon>
        <taxon>Thiotrichaceae</taxon>
        <taxon>Thiomargarita</taxon>
    </lineage>
</organism>
<gene>
    <name evidence="2" type="ORF">PN36_30145</name>
</gene>
<dbReference type="Gene3D" id="1.10.510.10">
    <property type="entry name" value="Transferase(Phosphotransferase) domain 1"/>
    <property type="match status" value="1"/>
</dbReference>
<dbReference type="GO" id="GO:0005524">
    <property type="term" value="F:ATP binding"/>
    <property type="evidence" value="ECO:0007669"/>
    <property type="project" value="InterPro"/>
</dbReference>
<name>A0A0A6RSW0_9GAMM</name>
<dbReference type="Proteomes" id="UP000030428">
    <property type="component" value="Unassembled WGS sequence"/>
</dbReference>
<dbReference type="EMBL" id="JSZA02000218">
    <property type="protein sequence ID" value="KHD06936.1"/>
    <property type="molecule type" value="Genomic_DNA"/>
</dbReference>
<comment type="caution">
    <text evidence="2">The sequence shown here is derived from an EMBL/GenBank/DDBJ whole genome shotgun (WGS) entry which is preliminary data.</text>
</comment>
<dbReference type="SUPFAM" id="SSF56112">
    <property type="entry name" value="Protein kinase-like (PK-like)"/>
    <property type="match status" value="1"/>
</dbReference>
<reference evidence="2 3" key="1">
    <citation type="journal article" date="2016" name="Front. Microbiol.">
        <title>Single-Cell (Meta-)Genomics of a Dimorphic Candidatus Thiomargarita nelsonii Reveals Genomic Plasticity.</title>
        <authorList>
            <person name="Flood B.E."/>
            <person name="Fliss P."/>
            <person name="Jones D.S."/>
            <person name="Dick G.J."/>
            <person name="Jain S."/>
            <person name="Kaster A.K."/>
            <person name="Winkel M."/>
            <person name="Mussmann M."/>
            <person name="Bailey J."/>
        </authorList>
    </citation>
    <scope>NUCLEOTIDE SEQUENCE [LARGE SCALE GENOMIC DNA]</scope>
    <source>
        <strain evidence="2">Hydrate Ridge</strain>
    </source>
</reference>
<dbReference type="InterPro" id="IPR000719">
    <property type="entry name" value="Prot_kinase_dom"/>
</dbReference>
<accession>A0A0A6RSW0</accession>
<evidence type="ECO:0000313" key="2">
    <source>
        <dbReference type="EMBL" id="KHD06936.1"/>
    </source>
</evidence>